<proteinExistence type="predicted"/>
<dbReference type="EMBL" id="PJQY01002511">
    <property type="protein sequence ID" value="PQP92913.1"/>
    <property type="molecule type" value="Genomic_DNA"/>
</dbReference>
<organism evidence="2 3">
    <name type="scientific">Prunus yedoensis var. nudiflora</name>
    <dbReference type="NCBI Taxonomy" id="2094558"/>
    <lineage>
        <taxon>Eukaryota</taxon>
        <taxon>Viridiplantae</taxon>
        <taxon>Streptophyta</taxon>
        <taxon>Embryophyta</taxon>
        <taxon>Tracheophyta</taxon>
        <taxon>Spermatophyta</taxon>
        <taxon>Magnoliopsida</taxon>
        <taxon>eudicotyledons</taxon>
        <taxon>Gunneridae</taxon>
        <taxon>Pentapetalae</taxon>
        <taxon>rosids</taxon>
        <taxon>fabids</taxon>
        <taxon>Rosales</taxon>
        <taxon>Rosaceae</taxon>
        <taxon>Amygdaloideae</taxon>
        <taxon>Amygdaleae</taxon>
        <taxon>Prunus</taxon>
    </lineage>
</organism>
<comment type="caution">
    <text evidence="2">The sequence shown here is derived from an EMBL/GenBank/DDBJ whole genome shotgun (WGS) entry which is preliminary data.</text>
</comment>
<accession>A0A314XNL5</accession>
<feature type="compositionally biased region" description="Low complexity" evidence="1">
    <location>
        <begin position="1"/>
        <end position="13"/>
    </location>
</feature>
<keyword evidence="3" id="KW-1185">Reference proteome</keyword>
<gene>
    <name evidence="2" type="ORF">Pyn_33689</name>
</gene>
<dbReference type="AlphaFoldDB" id="A0A314XNL5"/>
<dbReference type="Proteomes" id="UP000250321">
    <property type="component" value="Unassembled WGS sequence"/>
</dbReference>
<evidence type="ECO:0000256" key="1">
    <source>
        <dbReference type="SAM" id="MobiDB-lite"/>
    </source>
</evidence>
<reference evidence="2 3" key="1">
    <citation type="submission" date="2018-02" db="EMBL/GenBank/DDBJ databases">
        <title>Draft genome of wild Prunus yedoensis var. nudiflora.</title>
        <authorList>
            <person name="Baek S."/>
            <person name="Kim J.-H."/>
            <person name="Choi K."/>
            <person name="Kim G.-B."/>
            <person name="Cho A."/>
            <person name="Jang H."/>
            <person name="Shin C.-H."/>
            <person name="Yu H.-J."/>
            <person name="Mun J.-H."/>
        </authorList>
    </citation>
    <scope>NUCLEOTIDE SEQUENCE [LARGE SCALE GENOMIC DNA]</scope>
    <source>
        <strain evidence="3">cv. Jeju island</strain>
        <tissue evidence="2">Leaf</tissue>
    </source>
</reference>
<name>A0A314XNL5_PRUYE</name>
<evidence type="ECO:0000313" key="2">
    <source>
        <dbReference type="EMBL" id="PQP92913.1"/>
    </source>
</evidence>
<sequence>MQISPPSHSSSDSPRSRPRARRASNFSSVAVSSYEVLDLRWLIKNQESVAHGSSLFGFFFSPYRIFDQVFDPTCHQPTPQQKAR</sequence>
<protein>
    <submittedName>
        <fullName evidence="2">Uncharacterized protein</fullName>
    </submittedName>
</protein>
<evidence type="ECO:0000313" key="3">
    <source>
        <dbReference type="Proteomes" id="UP000250321"/>
    </source>
</evidence>
<feature type="region of interest" description="Disordered" evidence="1">
    <location>
        <begin position="1"/>
        <end position="26"/>
    </location>
</feature>